<evidence type="ECO:0000256" key="7">
    <source>
        <dbReference type="ARBA" id="ARBA00022741"/>
    </source>
</evidence>
<feature type="domain" description="Mur ligase central" evidence="17">
    <location>
        <begin position="110"/>
        <end position="288"/>
    </location>
</feature>
<evidence type="ECO:0000256" key="3">
    <source>
        <dbReference type="ARBA" id="ARBA00012211"/>
    </source>
</evidence>
<keyword evidence="8 14" id="KW-0067">ATP-binding</keyword>
<keyword evidence="4 14" id="KW-0963">Cytoplasm</keyword>
<proteinExistence type="inferred from homology"/>
<evidence type="ECO:0000259" key="15">
    <source>
        <dbReference type="Pfam" id="PF01225"/>
    </source>
</evidence>
<evidence type="ECO:0000256" key="11">
    <source>
        <dbReference type="ARBA" id="ARBA00023306"/>
    </source>
</evidence>
<dbReference type="AlphaFoldDB" id="A0A1F4RDA1"/>
<comment type="similarity">
    <text evidence="14">Belongs to the MurCDEF family.</text>
</comment>
<evidence type="ECO:0000259" key="16">
    <source>
        <dbReference type="Pfam" id="PF02875"/>
    </source>
</evidence>
<keyword evidence="10 14" id="KW-0573">Peptidoglycan synthesis</keyword>
<evidence type="ECO:0000313" key="18">
    <source>
        <dbReference type="EMBL" id="OGC06150.1"/>
    </source>
</evidence>
<gene>
    <name evidence="14" type="primary">murC</name>
    <name evidence="18" type="ORF">A3H38_00140</name>
</gene>
<keyword evidence="5 14" id="KW-0436">Ligase</keyword>
<keyword evidence="9 14" id="KW-0133">Cell shape</keyword>
<dbReference type="EMBL" id="METP01000026">
    <property type="protein sequence ID" value="OGC06150.1"/>
    <property type="molecule type" value="Genomic_DNA"/>
</dbReference>
<dbReference type="Proteomes" id="UP000176938">
    <property type="component" value="Unassembled WGS sequence"/>
</dbReference>
<keyword evidence="11 14" id="KW-0131">Cell cycle</keyword>
<dbReference type="InterPro" id="IPR036565">
    <property type="entry name" value="Mur-like_cat_sf"/>
</dbReference>
<sequence>MERIKNIHLVGVGGCGMSGLAKILQEMGYKVSGSDLRESPNTIRLKDIGVKVHIGHESGLVREADILVYSSAITAKNIEIKEARARGLTILKRAEMLSWIMDQSQVKIVVAGTHGKTTTTAMLAKVFSVSRFQPTYLIGCDMDYVEGNAQLGNGRFAVAEADESDSSFLHLAPTVGIITNIESDHMERFGSMDVLIDTFKQFAEKVSDDGFLIMDGSDANNCELMKKLEARIVTYGLNDEMEFSAKDLTFSNFCSNFLLLHKGQELGRVALSVPGWQNVLNSLPVFAIGLEFGLGVNFIATALQGFIGARRRFQTVGEYQNVLIIDDYAHHPTEIRATLSAAKLGWPGRRLICIFQPHRYSRTTLLKNEFALAFGDADKVILTDIYAASENPIPGISGKSIADLIPDKEVLYVPRKEKIPDDLMAEIKDGDIILTLGAGDIYTVGKEILARLKIKHEIPAQ</sequence>
<evidence type="ECO:0000256" key="12">
    <source>
        <dbReference type="ARBA" id="ARBA00023316"/>
    </source>
</evidence>
<dbReference type="Gene3D" id="3.90.190.20">
    <property type="entry name" value="Mur ligase, C-terminal domain"/>
    <property type="match status" value="1"/>
</dbReference>
<dbReference type="GO" id="GO:0005524">
    <property type="term" value="F:ATP binding"/>
    <property type="evidence" value="ECO:0007669"/>
    <property type="project" value="UniProtKB-UniRule"/>
</dbReference>
<dbReference type="InterPro" id="IPR050061">
    <property type="entry name" value="MurCDEF_pg_biosynth"/>
</dbReference>
<evidence type="ECO:0000256" key="9">
    <source>
        <dbReference type="ARBA" id="ARBA00022960"/>
    </source>
</evidence>
<accession>A0A1F4RDA1</accession>
<dbReference type="EC" id="6.3.2.8" evidence="3 14"/>
<dbReference type="PANTHER" id="PTHR43445">
    <property type="entry name" value="UDP-N-ACETYLMURAMATE--L-ALANINE LIGASE-RELATED"/>
    <property type="match status" value="1"/>
</dbReference>
<evidence type="ECO:0000256" key="5">
    <source>
        <dbReference type="ARBA" id="ARBA00022598"/>
    </source>
</evidence>
<dbReference type="Pfam" id="PF02875">
    <property type="entry name" value="Mur_ligase_C"/>
    <property type="match status" value="1"/>
</dbReference>
<dbReference type="InterPro" id="IPR013221">
    <property type="entry name" value="Mur_ligase_cen"/>
</dbReference>
<evidence type="ECO:0000256" key="13">
    <source>
        <dbReference type="ARBA" id="ARBA00047833"/>
    </source>
</evidence>
<evidence type="ECO:0000313" key="19">
    <source>
        <dbReference type="Proteomes" id="UP000176938"/>
    </source>
</evidence>
<dbReference type="SUPFAM" id="SSF51984">
    <property type="entry name" value="MurCD N-terminal domain"/>
    <property type="match status" value="1"/>
</dbReference>
<comment type="subcellular location">
    <subcellularLocation>
        <location evidence="1 14">Cytoplasm</location>
    </subcellularLocation>
</comment>
<dbReference type="SUPFAM" id="SSF53244">
    <property type="entry name" value="MurD-like peptide ligases, peptide-binding domain"/>
    <property type="match status" value="1"/>
</dbReference>
<evidence type="ECO:0000256" key="1">
    <source>
        <dbReference type="ARBA" id="ARBA00004496"/>
    </source>
</evidence>
<keyword evidence="6 14" id="KW-0132">Cell division</keyword>
<evidence type="ECO:0000256" key="14">
    <source>
        <dbReference type="HAMAP-Rule" id="MF_00046"/>
    </source>
</evidence>
<dbReference type="InterPro" id="IPR036615">
    <property type="entry name" value="Mur_ligase_C_dom_sf"/>
</dbReference>
<reference evidence="18 19" key="1">
    <citation type="journal article" date="2016" name="Nat. Commun.">
        <title>Thousands of microbial genomes shed light on interconnected biogeochemical processes in an aquifer system.</title>
        <authorList>
            <person name="Anantharaman K."/>
            <person name="Brown C.T."/>
            <person name="Hug L.A."/>
            <person name="Sharon I."/>
            <person name="Castelle C.J."/>
            <person name="Probst A.J."/>
            <person name="Thomas B.C."/>
            <person name="Singh A."/>
            <person name="Wilkins M.J."/>
            <person name="Karaoz U."/>
            <person name="Brodie E.L."/>
            <person name="Williams K.H."/>
            <person name="Hubbard S.S."/>
            <person name="Banfield J.F."/>
        </authorList>
    </citation>
    <scope>NUCLEOTIDE SEQUENCE [LARGE SCALE GENOMIC DNA]</scope>
</reference>
<dbReference type="GO" id="GO:0071555">
    <property type="term" value="P:cell wall organization"/>
    <property type="evidence" value="ECO:0007669"/>
    <property type="project" value="UniProtKB-KW"/>
</dbReference>
<feature type="domain" description="Mur ligase C-terminal" evidence="16">
    <location>
        <begin position="311"/>
        <end position="439"/>
    </location>
</feature>
<name>A0A1F4RDA1_UNCSA</name>
<dbReference type="HAMAP" id="MF_00046">
    <property type="entry name" value="MurC"/>
    <property type="match status" value="1"/>
</dbReference>
<keyword evidence="12 14" id="KW-0961">Cell wall biogenesis/degradation</keyword>
<dbReference type="GO" id="GO:0005737">
    <property type="term" value="C:cytoplasm"/>
    <property type="evidence" value="ECO:0007669"/>
    <property type="project" value="UniProtKB-SubCell"/>
</dbReference>
<keyword evidence="7 14" id="KW-0547">Nucleotide-binding</keyword>
<dbReference type="Gene3D" id="3.40.1190.10">
    <property type="entry name" value="Mur-like, catalytic domain"/>
    <property type="match status" value="1"/>
</dbReference>
<dbReference type="InterPro" id="IPR005758">
    <property type="entry name" value="UDP-N-AcMur_Ala_ligase_MurC"/>
</dbReference>
<dbReference type="InterPro" id="IPR000713">
    <property type="entry name" value="Mur_ligase_N"/>
</dbReference>
<comment type="caution">
    <text evidence="18">The sequence shown here is derived from an EMBL/GenBank/DDBJ whole genome shotgun (WGS) entry which is preliminary data.</text>
</comment>
<dbReference type="Gene3D" id="3.40.50.720">
    <property type="entry name" value="NAD(P)-binding Rossmann-like Domain"/>
    <property type="match status" value="1"/>
</dbReference>
<comment type="function">
    <text evidence="14">Cell wall formation.</text>
</comment>
<feature type="binding site" evidence="14">
    <location>
        <begin position="112"/>
        <end position="118"/>
    </location>
    <ligand>
        <name>ATP</name>
        <dbReference type="ChEBI" id="CHEBI:30616"/>
    </ligand>
</feature>
<dbReference type="Pfam" id="PF08245">
    <property type="entry name" value="Mur_ligase_M"/>
    <property type="match status" value="1"/>
</dbReference>
<evidence type="ECO:0000259" key="17">
    <source>
        <dbReference type="Pfam" id="PF08245"/>
    </source>
</evidence>
<evidence type="ECO:0000256" key="6">
    <source>
        <dbReference type="ARBA" id="ARBA00022618"/>
    </source>
</evidence>
<feature type="domain" description="Mur ligase N-terminal catalytic" evidence="15">
    <location>
        <begin position="6"/>
        <end position="103"/>
    </location>
</feature>
<evidence type="ECO:0000256" key="8">
    <source>
        <dbReference type="ARBA" id="ARBA00022840"/>
    </source>
</evidence>
<organism evidence="18 19">
    <name type="scientific">candidate division WOR-1 bacterium RIFCSPLOWO2_02_FULL_46_20</name>
    <dbReference type="NCBI Taxonomy" id="1802567"/>
    <lineage>
        <taxon>Bacteria</taxon>
        <taxon>Bacillati</taxon>
        <taxon>Saganbacteria</taxon>
    </lineage>
</organism>
<evidence type="ECO:0000256" key="10">
    <source>
        <dbReference type="ARBA" id="ARBA00022984"/>
    </source>
</evidence>
<evidence type="ECO:0000256" key="4">
    <source>
        <dbReference type="ARBA" id="ARBA00022490"/>
    </source>
</evidence>
<comment type="catalytic activity">
    <reaction evidence="13 14">
        <text>UDP-N-acetyl-alpha-D-muramate + L-alanine + ATP = UDP-N-acetyl-alpha-D-muramoyl-L-alanine + ADP + phosphate + H(+)</text>
        <dbReference type="Rhea" id="RHEA:23372"/>
        <dbReference type="ChEBI" id="CHEBI:15378"/>
        <dbReference type="ChEBI" id="CHEBI:30616"/>
        <dbReference type="ChEBI" id="CHEBI:43474"/>
        <dbReference type="ChEBI" id="CHEBI:57972"/>
        <dbReference type="ChEBI" id="CHEBI:70757"/>
        <dbReference type="ChEBI" id="CHEBI:83898"/>
        <dbReference type="ChEBI" id="CHEBI:456216"/>
        <dbReference type="EC" id="6.3.2.8"/>
    </reaction>
</comment>
<comment type="pathway">
    <text evidence="2 14">Cell wall biogenesis; peptidoglycan biosynthesis.</text>
</comment>
<dbReference type="Pfam" id="PF01225">
    <property type="entry name" value="Mur_ligase"/>
    <property type="match status" value="1"/>
</dbReference>
<dbReference type="GO" id="GO:0008763">
    <property type="term" value="F:UDP-N-acetylmuramate-L-alanine ligase activity"/>
    <property type="evidence" value="ECO:0007669"/>
    <property type="project" value="UniProtKB-UniRule"/>
</dbReference>
<dbReference type="GO" id="GO:0009252">
    <property type="term" value="P:peptidoglycan biosynthetic process"/>
    <property type="evidence" value="ECO:0007669"/>
    <property type="project" value="UniProtKB-UniRule"/>
</dbReference>
<dbReference type="GO" id="GO:0051301">
    <property type="term" value="P:cell division"/>
    <property type="evidence" value="ECO:0007669"/>
    <property type="project" value="UniProtKB-KW"/>
</dbReference>
<dbReference type="UniPathway" id="UPA00219"/>
<dbReference type="PANTHER" id="PTHR43445:SF3">
    <property type="entry name" value="UDP-N-ACETYLMURAMATE--L-ALANINE LIGASE"/>
    <property type="match status" value="1"/>
</dbReference>
<dbReference type="InterPro" id="IPR004101">
    <property type="entry name" value="Mur_ligase_C"/>
</dbReference>
<dbReference type="SUPFAM" id="SSF53623">
    <property type="entry name" value="MurD-like peptide ligases, catalytic domain"/>
    <property type="match status" value="1"/>
</dbReference>
<dbReference type="GO" id="GO:0008360">
    <property type="term" value="P:regulation of cell shape"/>
    <property type="evidence" value="ECO:0007669"/>
    <property type="project" value="UniProtKB-KW"/>
</dbReference>
<protein>
    <recommendedName>
        <fullName evidence="3 14">UDP-N-acetylmuramate--L-alanine ligase</fullName>
        <ecNumber evidence="3 14">6.3.2.8</ecNumber>
    </recommendedName>
    <alternativeName>
        <fullName evidence="14">UDP-N-acetylmuramoyl-L-alanine synthetase</fullName>
    </alternativeName>
</protein>
<evidence type="ECO:0000256" key="2">
    <source>
        <dbReference type="ARBA" id="ARBA00004752"/>
    </source>
</evidence>
<dbReference type="NCBIfam" id="TIGR01082">
    <property type="entry name" value="murC"/>
    <property type="match status" value="1"/>
</dbReference>